<dbReference type="InterPro" id="IPR015943">
    <property type="entry name" value="WD40/YVTN_repeat-like_dom_sf"/>
</dbReference>
<dbReference type="AlphaFoldDB" id="A0A1E3HBQ5"/>
<dbReference type="InterPro" id="IPR001680">
    <property type="entry name" value="WD40_rpt"/>
</dbReference>
<evidence type="ECO:0000256" key="2">
    <source>
        <dbReference type="ARBA" id="ARBA00022737"/>
    </source>
</evidence>
<accession>A0A1E3HBQ5</accession>
<dbReference type="PANTHER" id="PTHR44472">
    <property type="entry name" value="DDB1- AND CUL4-ASSOCIATED FACTOR 4-RELATED"/>
    <property type="match status" value="1"/>
</dbReference>
<dbReference type="RefSeq" id="XP_018989625.1">
    <property type="nucleotide sequence ID" value="XM_019141982.1"/>
</dbReference>
<dbReference type="GeneID" id="30158605"/>
<reference evidence="5 6" key="1">
    <citation type="submission" date="2016-06" db="EMBL/GenBank/DDBJ databases">
        <title>Evolution of pathogenesis and genome organization in the Tremellales.</title>
        <authorList>
            <person name="Cuomo C."/>
            <person name="Litvintseva A."/>
            <person name="Heitman J."/>
            <person name="Chen Y."/>
            <person name="Sun S."/>
            <person name="Springer D."/>
            <person name="Dromer F."/>
            <person name="Young S."/>
            <person name="Zeng Q."/>
            <person name="Chapman S."/>
            <person name="Gujja S."/>
            <person name="Saif S."/>
            <person name="Birren B."/>
        </authorList>
    </citation>
    <scope>NUCLEOTIDE SEQUENCE [LARGE SCALE GENOMIC DNA]</scope>
    <source>
        <strain evidence="5 6">CBS 6039</strain>
    </source>
</reference>
<dbReference type="InterPro" id="IPR036322">
    <property type="entry name" value="WD40_repeat_dom_sf"/>
</dbReference>
<keyword evidence="1 3" id="KW-0853">WD repeat</keyword>
<feature type="region of interest" description="Disordered" evidence="4">
    <location>
        <begin position="1"/>
        <end position="75"/>
    </location>
</feature>
<dbReference type="InterPro" id="IPR052254">
    <property type="entry name" value="CUL4-DDB1_E3_ligase_receptor"/>
</dbReference>
<evidence type="ECO:0000256" key="3">
    <source>
        <dbReference type="PROSITE-ProRule" id="PRU00221"/>
    </source>
</evidence>
<keyword evidence="6" id="KW-1185">Reference proteome</keyword>
<dbReference type="Proteomes" id="UP000094065">
    <property type="component" value="Unassembled WGS sequence"/>
</dbReference>
<proteinExistence type="predicted"/>
<sequence>MSRGPLGELPGMTFDPVRNRYFPTPKNLPPSPPAAHSRSGNSSRRDEIVSMFTPGPGQPFCVKKRPRSSEAGETREEVVCGGGGRRVQRGRGRIGALGGRQRARGEESVLSKLVLDAEHHSCGCEGEVITSYQSYGDEAYAATTDHGKLILHWAGGNTVVFHVCPQPLVSMHWDVMRMSMMAISGGVDPHVHLFIRDPSLLDHIRMVHGDIKLKGDIYAVSSFDDKCTIGGTKSLTVIDYKTHLHDSDPRLISSVRRLKSDALSLDQYTSDNVLVGQRSGEVISEDLRVQPGKGQMVGSTRKRKAVVGVKKVPDSAVPWGVVVSGMGNEMLLYDARYSEKPLHVFEGHVNNFQTKVSLALSPSGEHVFSSGSDNRIRGWSTLTGKPLSPQPAHYQYNALTPFDEAGEEENPLSRAFDDKISHLVVREDLGLDVVVQAQLYRFAK</sequence>
<evidence type="ECO:0000256" key="4">
    <source>
        <dbReference type="SAM" id="MobiDB-lite"/>
    </source>
</evidence>
<dbReference type="SMART" id="SM00320">
    <property type="entry name" value="WD40"/>
    <property type="match status" value="1"/>
</dbReference>
<evidence type="ECO:0000313" key="6">
    <source>
        <dbReference type="Proteomes" id="UP000094065"/>
    </source>
</evidence>
<dbReference type="SUPFAM" id="SSF50978">
    <property type="entry name" value="WD40 repeat-like"/>
    <property type="match status" value="1"/>
</dbReference>
<organism evidence="5 6">
    <name type="scientific">Cryptococcus amylolentus CBS 6039</name>
    <dbReference type="NCBI Taxonomy" id="1295533"/>
    <lineage>
        <taxon>Eukaryota</taxon>
        <taxon>Fungi</taxon>
        <taxon>Dikarya</taxon>
        <taxon>Basidiomycota</taxon>
        <taxon>Agaricomycotina</taxon>
        <taxon>Tremellomycetes</taxon>
        <taxon>Tremellales</taxon>
        <taxon>Cryptococcaceae</taxon>
        <taxon>Cryptococcus</taxon>
    </lineage>
</organism>
<name>A0A1E3HBQ5_9TREE</name>
<evidence type="ECO:0000313" key="5">
    <source>
        <dbReference type="EMBL" id="ODN73763.1"/>
    </source>
</evidence>
<dbReference type="STRING" id="1295533.A0A1E3HBQ5"/>
<dbReference type="OrthoDB" id="128867at2759"/>
<evidence type="ECO:0008006" key="7">
    <source>
        <dbReference type="Google" id="ProtNLM"/>
    </source>
</evidence>
<dbReference type="PANTHER" id="PTHR44472:SF1">
    <property type="entry name" value="DDB1 AND CUL4 ASSOCIATED FACTOR 4"/>
    <property type="match status" value="1"/>
</dbReference>
<keyword evidence="2" id="KW-0677">Repeat</keyword>
<dbReference type="Gene3D" id="2.130.10.10">
    <property type="entry name" value="YVTN repeat-like/Quinoprotein amine dehydrogenase"/>
    <property type="match status" value="1"/>
</dbReference>
<evidence type="ECO:0000256" key="1">
    <source>
        <dbReference type="ARBA" id="ARBA00022574"/>
    </source>
</evidence>
<gene>
    <name evidence="5" type="ORF">L202_07296</name>
</gene>
<feature type="repeat" description="WD" evidence="3">
    <location>
        <begin position="357"/>
        <end position="389"/>
    </location>
</feature>
<dbReference type="EMBL" id="AWGJ01000012">
    <property type="protein sequence ID" value="ODN73763.1"/>
    <property type="molecule type" value="Genomic_DNA"/>
</dbReference>
<protein>
    <recommendedName>
        <fullName evidence="7">Anaphase-promoting complex subunit 4 WD40 domain-containing protein</fullName>
    </recommendedName>
</protein>
<dbReference type="PROSITE" id="PS50082">
    <property type="entry name" value="WD_REPEATS_2"/>
    <property type="match status" value="1"/>
</dbReference>
<comment type="caution">
    <text evidence="5">The sequence shown here is derived from an EMBL/GenBank/DDBJ whole genome shotgun (WGS) entry which is preliminary data.</text>
</comment>